<organism evidence="1 2">
    <name type="scientific">Trichoderma harzianum</name>
    <name type="common">Hypocrea lixii</name>
    <dbReference type="NCBI Taxonomy" id="5544"/>
    <lineage>
        <taxon>Eukaryota</taxon>
        <taxon>Fungi</taxon>
        <taxon>Dikarya</taxon>
        <taxon>Ascomycota</taxon>
        <taxon>Pezizomycotina</taxon>
        <taxon>Sordariomycetes</taxon>
        <taxon>Hypocreomycetidae</taxon>
        <taxon>Hypocreales</taxon>
        <taxon>Hypocreaceae</taxon>
        <taxon>Trichoderma</taxon>
    </lineage>
</organism>
<reference evidence="1 2" key="1">
    <citation type="submission" date="2017-02" db="EMBL/GenBank/DDBJ databases">
        <title>Genomes of Trichoderma spp. with biocontrol activity.</title>
        <authorList>
            <person name="Gardiner D."/>
            <person name="Kazan K."/>
            <person name="Vos C."/>
            <person name="Harvey P."/>
        </authorList>
    </citation>
    <scope>NUCLEOTIDE SEQUENCE [LARGE SCALE GENOMIC DNA]</scope>
    <source>
        <strain evidence="1 2">Tr1</strain>
    </source>
</reference>
<comment type="caution">
    <text evidence="1">The sequence shown here is derived from an EMBL/GenBank/DDBJ whole genome shotgun (WGS) entry which is preliminary data.</text>
</comment>
<proteinExistence type="predicted"/>
<sequence length="95" mass="11021">MESKRASTWALWWKRHEIRREDARVTVDTSQIPFHALRFVPRSRTRSRKISLPTDKDKGRTDIISLGYANRGTWTYRPGLSDNLVVQLTVQIGAP</sequence>
<accession>A0A2K0UJM6</accession>
<dbReference type="EMBL" id="MTYI01000023">
    <property type="protein sequence ID" value="PNP57989.1"/>
    <property type="molecule type" value="Genomic_DNA"/>
</dbReference>
<dbReference type="Proteomes" id="UP000236290">
    <property type="component" value="Unassembled WGS sequence"/>
</dbReference>
<gene>
    <name evidence="1" type="ORF">THARTR1_02147</name>
</gene>
<protein>
    <submittedName>
        <fullName evidence="1">Uncharacterized protein</fullName>
    </submittedName>
</protein>
<name>A0A2K0UJM6_TRIHA</name>
<evidence type="ECO:0000313" key="1">
    <source>
        <dbReference type="EMBL" id="PNP57989.1"/>
    </source>
</evidence>
<evidence type="ECO:0000313" key="2">
    <source>
        <dbReference type="Proteomes" id="UP000236290"/>
    </source>
</evidence>
<dbReference type="AlphaFoldDB" id="A0A2K0UJM6"/>